<name>A0AAT9HFE2_9ACTN</name>
<accession>A0AAT9HFE2</accession>
<dbReference type="GO" id="GO:0016787">
    <property type="term" value="F:hydrolase activity"/>
    <property type="evidence" value="ECO:0007669"/>
    <property type="project" value="InterPro"/>
</dbReference>
<dbReference type="PANTHER" id="PTHR21240:SF28">
    <property type="entry name" value="ISO-OROTATE DECARBOXYLASE (EUROFUNG)"/>
    <property type="match status" value="1"/>
</dbReference>
<evidence type="ECO:0000259" key="3">
    <source>
        <dbReference type="Pfam" id="PF04909"/>
    </source>
</evidence>
<dbReference type="InterPro" id="IPR006680">
    <property type="entry name" value="Amidohydro-rel"/>
</dbReference>
<feature type="compositionally biased region" description="Low complexity" evidence="2">
    <location>
        <begin position="280"/>
        <end position="290"/>
    </location>
</feature>
<dbReference type="GO" id="GO:0005737">
    <property type="term" value="C:cytoplasm"/>
    <property type="evidence" value="ECO:0007669"/>
    <property type="project" value="TreeGrafter"/>
</dbReference>
<dbReference type="Pfam" id="PF04909">
    <property type="entry name" value="Amidohydro_2"/>
    <property type="match status" value="1"/>
</dbReference>
<protein>
    <recommendedName>
        <fullName evidence="3">Amidohydrolase-related domain-containing protein</fullName>
    </recommendedName>
</protein>
<evidence type="ECO:0000256" key="2">
    <source>
        <dbReference type="SAM" id="MobiDB-lite"/>
    </source>
</evidence>
<feature type="domain" description="Amidohydrolase-related" evidence="3">
    <location>
        <begin position="29"/>
        <end position="206"/>
    </location>
</feature>
<evidence type="ECO:0000313" key="4">
    <source>
        <dbReference type="EMBL" id="BFO16134.1"/>
    </source>
</evidence>
<dbReference type="GO" id="GO:0016831">
    <property type="term" value="F:carboxy-lyase activity"/>
    <property type="evidence" value="ECO:0007669"/>
    <property type="project" value="InterPro"/>
</dbReference>
<dbReference type="Gene3D" id="3.20.20.140">
    <property type="entry name" value="Metal-dependent hydrolases"/>
    <property type="match status" value="1"/>
</dbReference>
<keyword evidence="1" id="KW-0456">Lyase</keyword>
<evidence type="ECO:0000256" key="1">
    <source>
        <dbReference type="ARBA" id="ARBA00023239"/>
    </source>
</evidence>
<gene>
    <name evidence="4" type="ORF">SHKM778_25220</name>
</gene>
<dbReference type="SUPFAM" id="SSF51556">
    <property type="entry name" value="Metallo-dependent hydrolases"/>
    <property type="match status" value="1"/>
</dbReference>
<dbReference type="PANTHER" id="PTHR21240">
    <property type="entry name" value="2-AMINO-3-CARBOXYLMUCONATE-6-SEMIALDEHYDE DECARBOXYLASE"/>
    <property type="match status" value="1"/>
</dbReference>
<dbReference type="AlphaFoldDB" id="A0AAT9HFE2"/>
<dbReference type="EMBL" id="AP035768">
    <property type="protein sequence ID" value="BFO16134.1"/>
    <property type="molecule type" value="Genomic_DNA"/>
</dbReference>
<reference evidence="4" key="2">
    <citation type="submission" date="2024-07" db="EMBL/GenBank/DDBJ databases">
        <title>Streptomyces haneummycinica sp. nov., a new antibiotic-producing actinobacterium isolated from marine sediment.</title>
        <authorList>
            <person name="Uemura M."/>
            <person name="Hamada M."/>
            <person name="Hirano S."/>
            <person name="Kobayashi K."/>
            <person name="Ohshiro T."/>
            <person name="Kobayashi T."/>
            <person name="Terahara T."/>
        </authorList>
    </citation>
    <scope>NUCLEOTIDE SEQUENCE</scope>
    <source>
        <strain evidence="4">KM77-8</strain>
    </source>
</reference>
<dbReference type="GO" id="GO:0019748">
    <property type="term" value="P:secondary metabolic process"/>
    <property type="evidence" value="ECO:0007669"/>
    <property type="project" value="TreeGrafter"/>
</dbReference>
<dbReference type="InterPro" id="IPR032466">
    <property type="entry name" value="Metal_Hydrolase"/>
</dbReference>
<sequence length="297" mass="32212">MDWAEREGLVRREELLWWARWDLDSTLALMDRVGIATAVLNPTMQDRYRSAAQAREGLTVVFEAMSGLMAAHPGRFAVLAPAVLDHPEVTTWALRRAYDDLGAVGVSVKANYNGVYLGDPAYDRFLAELDDRAAVLFTHPLDLPGGPPGVPTVPGIPNFMCDFLLDTTRAAVNLIRTGTLDRHPHLSVVLPHAGGFLPQIATRMAAFGDFCTPPLDAARVRDHLHRFFYDTAGPLAPRALWWPPPVPTGSSSAPTGRPPRPTSSPATRCRPSRPTPPSPTTNAAASTATTHSVSCPR</sequence>
<dbReference type="InterPro" id="IPR032465">
    <property type="entry name" value="ACMSD"/>
</dbReference>
<proteinExistence type="predicted"/>
<reference evidence="4" key="1">
    <citation type="submission" date="2024-06" db="EMBL/GenBank/DDBJ databases">
        <authorList>
            <consortium name="consrtm"/>
            <person name="Uemura M."/>
            <person name="Terahara T."/>
        </authorList>
    </citation>
    <scope>NUCLEOTIDE SEQUENCE</scope>
    <source>
        <strain evidence="4">KM77-8</strain>
    </source>
</reference>
<organism evidence="4">
    <name type="scientific">Streptomyces haneummycinicus</name>
    <dbReference type="NCBI Taxonomy" id="3074435"/>
    <lineage>
        <taxon>Bacteria</taxon>
        <taxon>Bacillati</taxon>
        <taxon>Actinomycetota</taxon>
        <taxon>Actinomycetes</taxon>
        <taxon>Kitasatosporales</taxon>
        <taxon>Streptomycetaceae</taxon>
        <taxon>Streptomyces</taxon>
    </lineage>
</organism>
<feature type="region of interest" description="Disordered" evidence="2">
    <location>
        <begin position="246"/>
        <end position="297"/>
    </location>
</feature>